<dbReference type="RefSeq" id="WP_150406766.1">
    <property type="nucleotide sequence ID" value="NZ_VXLC01000025.1"/>
</dbReference>
<name>A0A5N0E345_9NOCA</name>
<dbReference type="PANTHER" id="PTHR10138:SF0">
    <property type="entry name" value="TRYPTOPHAN 2,3-DIOXYGENASE"/>
    <property type="match status" value="1"/>
</dbReference>
<keyword evidence="1" id="KW-0223">Dioxygenase</keyword>
<dbReference type="GO" id="GO:0020037">
    <property type="term" value="F:heme binding"/>
    <property type="evidence" value="ECO:0007669"/>
    <property type="project" value="InterPro"/>
</dbReference>
<dbReference type="AlphaFoldDB" id="A0A5N0E345"/>
<dbReference type="Gene3D" id="1.20.58.480">
    <property type="match status" value="2"/>
</dbReference>
<evidence type="ECO:0000313" key="1">
    <source>
        <dbReference type="EMBL" id="KAA8883838.1"/>
    </source>
</evidence>
<keyword evidence="2" id="KW-1185">Reference proteome</keyword>
<dbReference type="SUPFAM" id="SSF140959">
    <property type="entry name" value="Indolic compounds 2,3-dioxygenase-like"/>
    <property type="match status" value="1"/>
</dbReference>
<dbReference type="GO" id="GO:0046872">
    <property type="term" value="F:metal ion binding"/>
    <property type="evidence" value="ECO:0007669"/>
    <property type="project" value="InterPro"/>
</dbReference>
<organism evidence="1 2">
    <name type="scientific">Nocardia colli</name>
    <dbReference type="NCBI Taxonomy" id="2545717"/>
    <lineage>
        <taxon>Bacteria</taxon>
        <taxon>Bacillati</taxon>
        <taxon>Actinomycetota</taxon>
        <taxon>Actinomycetes</taxon>
        <taxon>Mycobacteriales</taxon>
        <taxon>Nocardiaceae</taxon>
        <taxon>Nocardia</taxon>
    </lineage>
</organism>
<dbReference type="Proteomes" id="UP000323876">
    <property type="component" value="Unassembled WGS sequence"/>
</dbReference>
<reference evidence="1 2" key="1">
    <citation type="submission" date="2019-09" db="EMBL/GenBank/DDBJ databases">
        <authorList>
            <person name="Wang X."/>
        </authorList>
    </citation>
    <scope>NUCLEOTIDE SEQUENCE [LARGE SCALE GENOMIC DNA]</scope>
    <source>
        <strain evidence="1 2">CICC 11023</strain>
    </source>
</reference>
<evidence type="ECO:0000313" key="2">
    <source>
        <dbReference type="Proteomes" id="UP000323876"/>
    </source>
</evidence>
<dbReference type="OrthoDB" id="9776847at2"/>
<sequence>MSTIEGNTAEDRLREALSKPMFNTVLKAWVGDGTTDYEVYLRTGELLSLQTEVGRLTDSDELMFQIVHQAQEVWLKLLAHELAGVVGELDLDELWEVSARLDRTIRIAECLARELRVLETMTPETYQIIRRSLGNGSGQESPGYNAVLTAAEQVGAALERLLDRRGVRIAEVYATAQPALERICELLLDLDERFQLWLVTHFMLVRRTIGIGHGVNALDGVPTRVLTGRMTKPLFRTLWQVRTELTENWSRAGGYAPGAARRSRTR</sequence>
<dbReference type="PANTHER" id="PTHR10138">
    <property type="entry name" value="TRYPTOPHAN 2,3-DIOXYGENASE"/>
    <property type="match status" value="1"/>
</dbReference>
<dbReference type="Pfam" id="PF03301">
    <property type="entry name" value="Trp_dioxygenase"/>
    <property type="match status" value="1"/>
</dbReference>
<proteinExistence type="predicted"/>
<comment type="caution">
    <text evidence="1">The sequence shown here is derived from an EMBL/GenBank/DDBJ whole genome shotgun (WGS) entry which is preliminary data.</text>
</comment>
<dbReference type="GO" id="GO:0019442">
    <property type="term" value="P:L-tryptophan catabolic process to acetyl-CoA"/>
    <property type="evidence" value="ECO:0007669"/>
    <property type="project" value="TreeGrafter"/>
</dbReference>
<protein>
    <submittedName>
        <fullName evidence="1">Tryptophan 2,3-dioxygenase</fullName>
    </submittedName>
</protein>
<dbReference type="EMBL" id="VXLC01000025">
    <property type="protein sequence ID" value="KAA8883838.1"/>
    <property type="molecule type" value="Genomic_DNA"/>
</dbReference>
<keyword evidence="1" id="KW-0560">Oxidoreductase</keyword>
<accession>A0A5N0E345</accession>
<dbReference type="GO" id="GO:0004833">
    <property type="term" value="F:L-tryptophan 2,3-dioxygenase activity"/>
    <property type="evidence" value="ECO:0007669"/>
    <property type="project" value="InterPro"/>
</dbReference>
<dbReference type="InterPro" id="IPR037217">
    <property type="entry name" value="Trp/Indoleamine_2_3_dOase-like"/>
</dbReference>
<gene>
    <name evidence="1" type="ORF">F3087_36870</name>
</gene>
<dbReference type="InterPro" id="IPR004981">
    <property type="entry name" value="Trp_2_3_dOase"/>
</dbReference>
<dbReference type="GO" id="GO:0019441">
    <property type="term" value="P:L-tryptophan catabolic process to kynurenine"/>
    <property type="evidence" value="ECO:0007669"/>
    <property type="project" value="InterPro"/>
</dbReference>